<dbReference type="InterPro" id="IPR052162">
    <property type="entry name" value="Sensor_kinase/Photoreceptor"/>
</dbReference>
<dbReference type="Pfam" id="PF02518">
    <property type="entry name" value="HATPase_c"/>
    <property type="match status" value="1"/>
</dbReference>
<evidence type="ECO:0000259" key="7">
    <source>
        <dbReference type="PROSITE" id="PS50112"/>
    </source>
</evidence>
<dbReference type="AlphaFoldDB" id="A0AAJ5WQR3"/>
<proteinExistence type="predicted"/>
<dbReference type="InterPro" id="IPR013655">
    <property type="entry name" value="PAS_fold_3"/>
</dbReference>
<dbReference type="CDD" id="cd00082">
    <property type="entry name" value="HisKA"/>
    <property type="match status" value="1"/>
</dbReference>
<dbReference type="NCBIfam" id="TIGR00229">
    <property type="entry name" value="sensory_box"/>
    <property type="match status" value="2"/>
</dbReference>
<evidence type="ECO:0000256" key="1">
    <source>
        <dbReference type="ARBA" id="ARBA00000085"/>
    </source>
</evidence>
<feature type="domain" description="PAS" evidence="7">
    <location>
        <begin position="398"/>
        <end position="468"/>
    </location>
</feature>
<dbReference type="FunFam" id="3.30.450.20:FF:000099">
    <property type="entry name" value="Sensory box sensor histidine kinase"/>
    <property type="match status" value="1"/>
</dbReference>
<evidence type="ECO:0000313" key="10">
    <source>
        <dbReference type="Proteomes" id="UP001220610"/>
    </source>
</evidence>
<dbReference type="SMART" id="SM00086">
    <property type="entry name" value="PAC"/>
    <property type="match status" value="4"/>
</dbReference>
<dbReference type="InterPro" id="IPR001610">
    <property type="entry name" value="PAC"/>
</dbReference>
<dbReference type="Gene3D" id="3.30.565.10">
    <property type="entry name" value="Histidine kinase-like ATPase, C-terminal domain"/>
    <property type="match status" value="1"/>
</dbReference>
<evidence type="ECO:0000256" key="3">
    <source>
        <dbReference type="ARBA" id="ARBA00022553"/>
    </source>
</evidence>
<dbReference type="InterPro" id="IPR003594">
    <property type="entry name" value="HATPase_dom"/>
</dbReference>
<dbReference type="InterPro" id="IPR036097">
    <property type="entry name" value="HisK_dim/P_sf"/>
</dbReference>
<keyword evidence="5" id="KW-0418">Kinase</keyword>
<dbReference type="PANTHER" id="PTHR43304">
    <property type="entry name" value="PHYTOCHROME-LIKE PROTEIN CPH1"/>
    <property type="match status" value="1"/>
</dbReference>
<dbReference type="Pfam" id="PF08447">
    <property type="entry name" value="PAS_3"/>
    <property type="match status" value="2"/>
</dbReference>
<dbReference type="EMBL" id="CP119311">
    <property type="protein sequence ID" value="WEK34349.1"/>
    <property type="molecule type" value="Genomic_DNA"/>
</dbReference>
<dbReference type="InterPro" id="IPR003661">
    <property type="entry name" value="HisK_dim/P_dom"/>
</dbReference>
<dbReference type="CDD" id="cd00130">
    <property type="entry name" value="PAS"/>
    <property type="match status" value="2"/>
</dbReference>
<evidence type="ECO:0000259" key="8">
    <source>
        <dbReference type="PROSITE" id="PS50113"/>
    </source>
</evidence>
<dbReference type="PRINTS" id="PR00344">
    <property type="entry name" value="BCTRLSENSOR"/>
</dbReference>
<dbReference type="Gene3D" id="1.10.287.130">
    <property type="match status" value="1"/>
</dbReference>
<evidence type="ECO:0000256" key="4">
    <source>
        <dbReference type="ARBA" id="ARBA00022679"/>
    </source>
</evidence>
<dbReference type="Proteomes" id="UP001220610">
    <property type="component" value="Chromosome"/>
</dbReference>
<dbReference type="Gene3D" id="2.10.70.100">
    <property type="match status" value="1"/>
</dbReference>
<dbReference type="InterPro" id="IPR013656">
    <property type="entry name" value="PAS_4"/>
</dbReference>
<dbReference type="PROSITE" id="PS50113">
    <property type="entry name" value="PAC"/>
    <property type="match status" value="4"/>
</dbReference>
<dbReference type="InterPro" id="IPR004358">
    <property type="entry name" value="Sig_transdc_His_kin-like_C"/>
</dbReference>
<protein>
    <recommendedName>
        <fullName evidence="2">histidine kinase</fullName>
        <ecNumber evidence="2">2.7.13.3</ecNumber>
    </recommendedName>
</protein>
<name>A0AAJ5WQR3_9BACT</name>
<gene>
    <name evidence="9" type="ORF">P0Y53_17830</name>
</gene>
<dbReference type="InterPro" id="IPR000014">
    <property type="entry name" value="PAS"/>
</dbReference>
<dbReference type="EC" id="2.7.13.3" evidence="2"/>
<dbReference type="Pfam" id="PF08448">
    <property type="entry name" value="PAS_4"/>
    <property type="match status" value="2"/>
</dbReference>
<dbReference type="SMART" id="SM00091">
    <property type="entry name" value="PAS"/>
    <property type="match status" value="4"/>
</dbReference>
<dbReference type="SUPFAM" id="SSF55785">
    <property type="entry name" value="PYP-like sensor domain (PAS domain)"/>
    <property type="match status" value="4"/>
</dbReference>
<dbReference type="SMART" id="SM00387">
    <property type="entry name" value="HATPase_c"/>
    <property type="match status" value="1"/>
</dbReference>
<dbReference type="PROSITE" id="PS50112">
    <property type="entry name" value="PAS"/>
    <property type="match status" value="1"/>
</dbReference>
<comment type="catalytic activity">
    <reaction evidence="1">
        <text>ATP + protein L-histidine = ADP + protein N-phospho-L-histidine.</text>
        <dbReference type="EC" id="2.7.13.3"/>
    </reaction>
</comment>
<sequence length="776" mass="88105">MSTTSVVKDKFLHIIQQAPVGIAIFSGPQFLFQVANEAYLRIIDKIGAEILGKSLFAVLPEVKDAVEPLMTRVLTTGEPCNGLEFPVVLHRHGKTALSYFNFVYEAFREENGEISGVVVVASDVTDQVRAKHQLTESENQFRNLVMQSPIPMAIFRGKDLVIEMANHRMFSQIWQRSESAVMGKKILDVFPELKDQEYAGLMELVYQSGETYHSPESVVFVEGDGGLRRLYIDITYAPLRETDGSISGLMVTIKDITERVQARQKVEFAEERWRLAIEATNLGTWELDLSSRKVIYDKRFAEIFSRNASESGQMDHADLRAQVHPDDLHRIVDASFDKAIDTGVYSYEARLLRPDQSICWIRTQGKVLYDARRRPLRLIGTVSDSTEERLRQQELLESEQKFRLLAESMPQLVWTAEADGTISYRNSALISYSGLLPHQGRKGGWEAIIHPDDRDSSLFLWKQSLSNGKEFFAEHRLRRFDGTYHWMQTRTTPQKDATGQIQMWVGTSTDIQAQKSFTEELEKQVQNRTRELEEKNIALNKSNAELKSFAYVSSHDLQEPLRKIQTFASWIMEKEMGQLTEKGKDHFVRIQKAAGRMQALIEDLLTYSRTNNNEGIFELTDLAGLAAEVKQEMKERIEEKGATVSIQVSAKAHLIPFQFRQLLQNLISNSLKFALPGTPPLISIRGQVIRGSSMPAFLAPDKIYCHLQISDNGIGFDPQYKDRIFEVFQRLHGREQYQGTGIGLAIVKKIVENHAGIINASSTPGQGARFDVYFPV</sequence>
<dbReference type="Gene3D" id="3.30.450.20">
    <property type="entry name" value="PAS domain"/>
    <property type="match status" value="4"/>
</dbReference>
<keyword evidence="4" id="KW-0808">Transferase</keyword>
<evidence type="ECO:0000256" key="2">
    <source>
        <dbReference type="ARBA" id="ARBA00012438"/>
    </source>
</evidence>
<accession>A0AAJ5WQR3</accession>
<dbReference type="Pfam" id="PF00512">
    <property type="entry name" value="HisKA"/>
    <property type="match status" value="1"/>
</dbReference>
<dbReference type="InterPro" id="IPR035965">
    <property type="entry name" value="PAS-like_dom_sf"/>
</dbReference>
<feature type="domain" description="Histidine kinase" evidence="6">
    <location>
        <begin position="552"/>
        <end position="776"/>
    </location>
</feature>
<dbReference type="InterPro" id="IPR005467">
    <property type="entry name" value="His_kinase_dom"/>
</dbReference>
<feature type="domain" description="PAC" evidence="8">
    <location>
        <begin position="471"/>
        <end position="523"/>
    </location>
</feature>
<evidence type="ECO:0000256" key="5">
    <source>
        <dbReference type="ARBA" id="ARBA00022777"/>
    </source>
</evidence>
<feature type="domain" description="PAC" evidence="8">
    <location>
        <begin position="214"/>
        <end position="268"/>
    </location>
</feature>
<dbReference type="PROSITE" id="PS50109">
    <property type="entry name" value="HIS_KIN"/>
    <property type="match status" value="1"/>
</dbReference>
<organism evidence="9 10">
    <name type="scientific">Candidatus Pseudobacter hemicellulosilyticus</name>
    <dbReference type="NCBI Taxonomy" id="3121375"/>
    <lineage>
        <taxon>Bacteria</taxon>
        <taxon>Pseudomonadati</taxon>
        <taxon>Bacteroidota</taxon>
        <taxon>Chitinophagia</taxon>
        <taxon>Chitinophagales</taxon>
        <taxon>Chitinophagaceae</taxon>
        <taxon>Pseudobacter</taxon>
    </lineage>
</organism>
<dbReference type="InterPro" id="IPR000700">
    <property type="entry name" value="PAS-assoc_C"/>
</dbReference>
<evidence type="ECO:0000259" key="6">
    <source>
        <dbReference type="PROSITE" id="PS50109"/>
    </source>
</evidence>
<feature type="domain" description="PAC" evidence="8">
    <location>
        <begin position="345"/>
        <end position="397"/>
    </location>
</feature>
<dbReference type="SMART" id="SM00388">
    <property type="entry name" value="HisKA"/>
    <property type="match status" value="1"/>
</dbReference>
<dbReference type="GO" id="GO:0000155">
    <property type="term" value="F:phosphorelay sensor kinase activity"/>
    <property type="evidence" value="ECO:0007669"/>
    <property type="project" value="InterPro"/>
</dbReference>
<dbReference type="PANTHER" id="PTHR43304:SF1">
    <property type="entry name" value="PAC DOMAIN-CONTAINING PROTEIN"/>
    <property type="match status" value="1"/>
</dbReference>
<reference evidence="9" key="1">
    <citation type="submission" date="2023-03" db="EMBL/GenBank/DDBJ databases">
        <title>Andean soil-derived lignocellulolytic bacterial consortium as a source of novel taxa and putative plastic-active enzymes.</title>
        <authorList>
            <person name="Diaz-Garcia L."/>
            <person name="Chuvochina M."/>
            <person name="Feuerriegel G."/>
            <person name="Bunk B."/>
            <person name="Sproer C."/>
            <person name="Streit W.R."/>
            <person name="Rodriguez L.M."/>
            <person name="Overmann J."/>
            <person name="Jimenez D.J."/>
        </authorList>
    </citation>
    <scope>NUCLEOTIDE SEQUENCE</scope>
    <source>
        <strain evidence="9">MAG 7</strain>
    </source>
</reference>
<keyword evidence="3" id="KW-0597">Phosphoprotein</keyword>
<dbReference type="InterPro" id="IPR036890">
    <property type="entry name" value="HATPase_C_sf"/>
</dbReference>
<evidence type="ECO:0000313" key="9">
    <source>
        <dbReference type="EMBL" id="WEK34349.1"/>
    </source>
</evidence>
<feature type="domain" description="PAC" evidence="8">
    <location>
        <begin position="81"/>
        <end position="136"/>
    </location>
</feature>
<dbReference type="SUPFAM" id="SSF47384">
    <property type="entry name" value="Homodimeric domain of signal transducing histidine kinase"/>
    <property type="match status" value="1"/>
</dbReference>
<dbReference type="SUPFAM" id="SSF55874">
    <property type="entry name" value="ATPase domain of HSP90 chaperone/DNA topoisomerase II/histidine kinase"/>
    <property type="match status" value="1"/>
</dbReference>